<dbReference type="AlphaFoldDB" id="A0A2M3ZLC1"/>
<name>A0A2M3ZLC1_9DIPT</name>
<organism evidence="2">
    <name type="scientific">Anopheles braziliensis</name>
    <dbReference type="NCBI Taxonomy" id="58242"/>
    <lineage>
        <taxon>Eukaryota</taxon>
        <taxon>Metazoa</taxon>
        <taxon>Ecdysozoa</taxon>
        <taxon>Arthropoda</taxon>
        <taxon>Hexapoda</taxon>
        <taxon>Insecta</taxon>
        <taxon>Pterygota</taxon>
        <taxon>Neoptera</taxon>
        <taxon>Endopterygota</taxon>
        <taxon>Diptera</taxon>
        <taxon>Nematocera</taxon>
        <taxon>Culicoidea</taxon>
        <taxon>Culicidae</taxon>
        <taxon>Anophelinae</taxon>
        <taxon>Anopheles</taxon>
    </lineage>
</organism>
<feature type="chain" id="PRO_5014901889" description="Secreted peptide" evidence="1">
    <location>
        <begin position="26"/>
        <end position="145"/>
    </location>
</feature>
<proteinExistence type="predicted"/>
<feature type="signal peptide" evidence="1">
    <location>
        <begin position="1"/>
        <end position="25"/>
    </location>
</feature>
<reference evidence="2" key="1">
    <citation type="submission" date="2018-01" db="EMBL/GenBank/DDBJ databases">
        <title>An insight into the sialome of Amazonian anophelines.</title>
        <authorList>
            <person name="Ribeiro J.M."/>
            <person name="Scarpassa V."/>
            <person name="Calvo E."/>
        </authorList>
    </citation>
    <scope>NUCLEOTIDE SEQUENCE</scope>
    <source>
        <tissue evidence="2">Salivary glands</tissue>
    </source>
</reference>
<protein>
    <recommendedName>
        <fullName evidence="3">Secreted peptide</fullName>
    </recommendedName>
</protein>
<accession>A0A2M3ZLC1</accession>
<evidence type="ECO:0008006" key="3">
    <source>
        <dbReference type="Google" id="ProtNLM"/>
    </source>
</evidence>
<dbReference type="EMBL" id="GGFM01008580">
    <property type="protein sequence ID" value="MBW29331.1"/>
    <property type="molecule type" value="Transcribed_RNA"/>
</dbReference>
<evidence type="ECO:0000313" key="2">
    <source>
        <dbReference type="EMBL" id="MBW29331.1"/>
    </source>
</evidence>
<evidence type="ECO:0000256" key="1">
    <source>
        <dbReference type="SAM" id="SignalP"/>
    </source>
</evidence>
<sequence>MCCCLHLICAARSFLLFALRPPARPSFTVFAARKPPPHRIRYGVLGPCSLCERNEMLSLNVQDDRIVLRTFVPIPTQHTTSGLGREDGVLLTNTRSIAQEVMVSLTGTGGIVNAEGDPLRNSLSGVQYHFLLFLPSLSPYALNYK</sequence>
<keyword evidence="1" id="KW-0732">Signal</keyword>